<dbReference type="Proteomes" id="UP000695802">
    <property type="component" value="Unassembled WGS sequence"/>
</dbReference>
<keyword evidence="2" id="KW-1185">Reference proteome</keyword>
<evidence type="ECO:0000313" key="1">
    <source>
        <dbReference type="EMBL" id="MBN6102808.1"/>
    </source>
</evidence>
<dbReference type="RefSeq" id="WP_179567784.1">
    <property type="nucleotide sequence ID" value="NZ_JACSQX010000005.1"/>
</dbReference>
<name>A0ABS3B2E8_9XANT</name>
<gene>
    <name evidence="1" type="ORF">JR064_11575</name>
</gene>
<dbReference type="EMBL" id="JAFIWB010000011">
    <property type="protein sequence ID" value="MBN6102808.1"/>
    <property type="molecule type" value="Genomic_DNA"/>
</dbReference>
<reference evidence="1 2" key="1">
    <citation type="submission" date="2021-02" db="EMBL/GenBank/DDBJ databases">
        <title>Taxonomically Unique Crown Gall-Associated Xanthomonas Stains Have Deficiency in Virulence Repertories.</title>
        <authorList>
            <person name="Mafakheri H."/>
            <person name="Taghavi S.M."/>
            <person name="Dimkic I."/>
            <person name="Nemanja K."/>
            <person name="Osdaghi E."/>
        </authorList>
    </citation>
    <scope>NUCLEOTIDE SEQUENCE [LARGE SCALE GENOMIC DNA]</scope>
    <source>
        <strain evidence="1 2">FX4</strain>
    </source>
</reference>
<evidence type="ECO:0000313" key="2">
    <source>
        <dbReference type="Proteomes" id="UP000695802"/>
    </source>
</evidence>
<comment type="caution">
    <text evidence="1">The sequence shown here is derived from an EMBL/GenBank/DDBJ whole genome shotgun (WGS) entry which is preliminary data.</text>
</comment>
<proteinExistence type="predicted"/>
<protein>
    <submittedName>
        <fullName evidence="1">Uncharacterized protein</fullName>
    </submittedName>
</protein>
<accession>A0ABS3B2E8</accession>
<organism evidence="1 2">
    <name type="scientific">Xanthomonas bonasiae</name>
    <dbReference type="NCBI Taxonomy" id="2810351"/>
    <lineage>
        <taxon>Bacteria</taxon>
        <taxon>Pseudomonadati</taxon>
        <taxon>Pseudomonadota</taxon>
        <taxon>Gammaproteobacteria</taxon>
        <taxon>Lysobacterales</taxon>
        <taxon>Lysobacteraceae</taxon>
        <taxon>Xanthomonas</taxon>
    </lineage>
</organism>
<sequence length="147" mass="15769">MTNVVIASQDPLAQSLQTFLINQQGFVAGPPLDALQNGNQLWIVAHDNELGDGSAFLQALLQHTDFPMDVAFEVVLIVCSAGSLNFGSDLLTPAERIANALSRTVIASTTDVYGQWGPHGYAFQGNFVTVAPNSDLTNLFDQMSLDD</sequence>